<evidence type="ECO:0000256" key="1">
    <source>
        <dbReference type="ARBA" id="ARBA00022614"/>
    </source>
</evidence>
<evidence type="ECO:0000259" key="6">
    <source>
        <dbReference type="Pfam" id="PF23286"/>
    </source>
</evidence>
<protein>
    <submittedName>
        <fullName evidence="7">Uncharacterized protein</fullName>
    </submittedName>
</protein>
<dbReference type="InterPro" id="IPR050216">
    <property type="entry name" value="LRR_domain-containing"/>
</dbReference>
<evidence type="ECO:0000256" key="3">
    <source>
        <dbReference type="ARBA" id="ARBA00022821"/>
    </source>
</evidence>
<evidence type="ECO:0000313" key="8">
    <source>
        <dbReference type="Proteomes" id="UP001187192"/>
    </source>
</evidence>
<keyword evidence="1" id="KW-0433">Leucine-rich repeat</keyword>
<evidence type="ECO:0000259" key="5">
    <source>
        <dbReference type="Pfam" id="PF20160"/>
    </source>
</evidence>
<dbReference type="Pfam" id="PF23286">
    <property type="entry name" value="LRR_13"/>
    <property type="match status" value="1"/>
</dbReference>
<sequence length="579" mass="66334">MFGFGFLVFGFFFFKQHLGNLERIDLSYSEHLRKIPDLSQARNLESVNLEGCTSLQELPLDIFNLDKLTSLNLKDCTALRNCLAFPRNIKKLDLRNCVKLQTLPSSVCDLDCLWHLDLSGCRQLKIFPEIVRPMRGLKKLILDGTSVEKLPSSIKNFLELNLLSLNMCKNLKVLPSSISSLHSLQRLDLCHCSNLESLPKLPQSLSWVDAQDCTSLKTVSISRAHPRQIWNKFVFYNCEKLDQDSRNNVMADAEFRILYSAKTTREDGESQAPDVDEICFPGDKIPKWFEHQTAGHEINVEIDRQADWCNSNFLGFAFCVVVEFQDVSSDTDFQLQCQSECIFSNGNTNKRSHSWTWHWNYLQGKSTINSSHIFVFHYYCSETYWNFPTCEASSSTSTLTTYYYNNPSATFSFRPKDSKGHVTSWNCEVQGCGVRLLSIHDLEKFHFFNRRDLRDLPSETEDPVTVGEERNNSTHATNGCQGRSFSCDCLLCCSHFRASDTEICGRLLGYVSRPVTGSVGSDVNPAFEERLERLEKSVKNLQSSMESLITRHRMLEECVNERQIMKQSLDLNMQAQTVR</sequence>
<keyword evidence="4" id="KW-0175">Coiled coil</keyword>
<dbReference type="PANTHER" id="PTHR48051">
    <property type="match status" value="1"/>
</dbReference>
<keyword evidence="8" id="KW-1185">Reference proteome</keyword>
<dbReference type="SUPFAM" id="SSF52058">
    <property type="entry name" value="L domain-like"/>
    <property type="match status" value="1"/>
</dbReference>
<dbReference type="GO" id="GO:0005737">
    <property type="term" value="C:cytoplasm"/>
    <property type="evidence" value="ECO:0007669"/>
    <property type="project" value="TreeGrafter"/>
</dbReference>
<dbReference type="InterPro" id="IPR032675">
    <property type="entry name" value="LRR_dom_sf"/>
</dbReference>
<dbReference type="AlphaFoldDB" id="A0AA88DK26"/>
<dbReference type="Gene3D" id="3.80.10.10">
    <property type="entry name" value="Ribonuclease Inhibitor"/>
    <property type="match status" value="2"/>
</dbReference>
<dbReference type="InterPro" id="IPR058546">
    <property type="entry name" value="RPS4B/Roq1-like_LRR"/>
</dbReference>
<gene>
    <name evidence="7" type="ORF">TIFTF001_022841</name>
</gene>
<keyword evidence="2" id="KW-0677">Repeat</keyword>
<reference evidence="7" key="1">
    <citation type="submission" date="2023-07" db="EMBL/GenBank/DDBJ databases">
        <title>draft genome sequence of fig (Ficus carica).</title>
        <authorList>
            <person name="Takahashi T."/>
            <person name="Nishimura K."/>
        </authorList>
    </citation>
    <scope>NUCLEOTIDE SEQUENCE</scope>
</reference>
<dbReference type="Pfam" id="PF20160">
    <property type="entry name" value="C-JID"/>
    <property type="match status" value="1"/>
</dbReference>
<evidence type="ECO:0000256" key="2">
    <source>
        <dbReference type="ARBA" id="ARBA00022737"/>
    </source>
</evidence>
<dbReference type="PANTHER" id="PTHR48051:SF1">
    <property type="entry name" value="RAS SUPPRESSOR PROTEIN 1"/>
    <property type="match status" value="1"/>
</dbReference>
<name>A0AA88DK26_FICCA</name>
<dbReference type="EMBL" id="BTGU01000047">
    <property type="protein sequence ID" value="GMN53709.1"/>
    <property type="molecule type" value="Genomic_DNA"/>
</dbReference>
<dbReference type="InterPro" id="IPR045344">
    <property type="entry name" value="C-JID"/>
</dbReference>
<evidence type="ECO:0000256" key="4">
    <source>
        <dbReference type="SAM" id="Coils"/>
    </source>
</evidence>
<feature type="domain" description="Disease resistance protein RPS4B/Roq1-like leucine-rich repeats" evidence="6">
    <location>
        <begin position="112"/>
        <end position="198"/>
    </location>
</feature>
<accession>A0AA88DK26</accession>
<proteinExistence type="predicted"/>
<feature type="coiled-coil region" evidence="4">
    <location>
        <begin position="524"/>
        <end position="551"/>
    </location>
</feature>
<feature type="domain" description="C-JID" evidence="5">
    <location>
        <begin position="280"/>
        <end position="441"/>
    </location>
</feature>
<organism evidence="7 8">
    <name type="scientific">Ficus carica</name>
    <name type="common">Common fig</name>
    <dbReference type="NCBI Taxonomy" id="3494"/>
    <lineage>
        <taxon>Eukaryota</taxon>
        <taxon>Viridiplantae</taxon>
        <taxon>Streptophyta</taxon>
        <taxon>Embryophyta</taxon>
        <taxon>Tracheophyta</taxon>
        <taxon>Spermatophyta</taxon>
        <taxon>Magnoliopsida</taxon>
        <taxon>eudicotyledons</taxon>
        <taxon>Gunneridae</taxon>
        <taxon>Pentapetalae</taxon>
        <taxon>rosids</taxon>
        <taxon>fabids</taxon>
        <taxon>Rosales</taxon>
        <taxon>Moraceae</taxon>
        <taxon>Ficeae</taxon>
        <taxon>Ficus</taxon>
    </lineage>
</organism>
<keyword evidence="3" id="KW-0611">Plant defense</keyword>
<dbReference type="Proteomes" id="UP001187192">
    <property type="component" value="Unassembled WGS sequence"/>
</dbReference>
<evidence type="ECO:0000313" key="7">
    <source>
        <dbReference type="EMBL" id="GMN53709.1"/>
    </source>
</evidence>
<comment type="caution">
    <text evidence="7">The sequence shown here is derived from an EMBL/GenBank/DDBJ whole genome shotgun (WGS) entry which is preliminary data.</text>
</comment>